<dbReference type="CDD" id="cd17620">
    <property type="entry name" value="REC_OmpR_KdpE-like"/>
    <property type="match status" value="1"/>
</dbReference>
<dbReference type="SUPFAM" id="SSF46894">
    <property type="entry name" value="C-terminal effector domain of the bipartite response regulators"/>
    <property type="match status" value="1"/>
</dbReference>
<dbReference type="Gene3D" id="6.10.250.690">
    <property type="match status" value="1"/>
</dbReference>
<dbReference type="Proteomes" id="UP000464754">
    <property type="component" value="Chromosome"/>
</dbReference>
<dbReference type="RefSeq" id="WP_174766921.1">
    <property type="nucleotide sequence ID" value="NZ_AP019695.1"/>
</dbReference>
<dbReference type="GO" id="GO:0000976">
    <property type="term" value="F:transcription cis-regulatory region binding"/>
    <property type="evidence" value="ECO:0007669"/>
    <property type="project" value="TreeGrafter"/>
</dbReference>
<name>A0A6N4TGP2_9FIRM</name>
<dbReference type="Gene3D" id="3.40.50.2300">
    <property type="match status" value="1"/>
</dbReference>
<evidence type="ECO:0000256" key="4">
    <source>
        <dbReference type="PROSITE-ProRule" id="PRU00169"/>
    </source>
</evidence>
<keyword evidence="1" id="KW-0805">Transcription regulation</keyword>
<evidence type="ECO:0000256" key="5">
    <source>
        <dbReference type="PROSITE-ProRule" id="PRU01091"/>
    </source>
</evidence>
<dbReference type="EMBL" id="AP019695">
    <property type="protein sequence ID" value="BBK22366.1"/>
    <property type="molecule type" value="Genomic_DNA"/>
</dbReference>
<feature type="domain" description="Response regulatory" evidence="6">
    <location>
        <begin position="7"/>
        <end position="120"/>
    </location>
</feature>
<keyword evidence="2 5" id="KW-0238">DNA-binding</keyword>
<evidence type="ECO:0000259" key="6">
    <source>
        <dbReference type="PROSITE" id="PS50110"/>
    </source>
</evidence>
<dbReference type="GO" id="GO:0032993">
    <property type="term" value="C:protein-DNA complex"/>
    <property type="evidence" value="ECO:0007669"/>
    <property type="project" value="TreeGrafter"/>
</dbReference>
<evidence type="ECO:0000259" key="7">
    <source>
        <dbReference type="PROSITE" id="PS51755"/>
    </source>
</evidence>
<accession>A0A6N4TGP2</accession>
<dbReference type="PROSITE" id="PS50110">
    <property type="entry name" value="RESPONSE_REGULATORY"/>
    <property type="match status" value="1"/>
</dbReference>
<dbReference type="KEGG" id="aarg:Aargi30884_12690"/>
<evidence type="ECO:0000313" key="8">
    <source>
        <dbReference type="EMBL" id="BBK22366.1"/>
    </source>
</evidence>
<evidence type="ECO:0000313" key="9">
    <source>
        <dbReference type="Proteomes" id="UP000464754"/>
    </source>
</evidence>
<dbReference type="Pfam" id="PF00072">
    <property type="entry name" value="Response_reg"/>
    <property type="match status" value="1"/>
</dbReference>
<dbReference type="SUPFAM" id="SSF52172">
    <property type="entry name" value="CheY-like"/>
    <property type="match status" value="1"/>
</dbReference>
<dbReference type="InterPro" id="IPR036388">
    <property type="entry name" value="WH-like_DNA-bd_sf"/>
</dbReference>
<dbReference type="InterPro" id="IPR001867">
    <property type="entry name" value="OmpR/PhoB-type_DNA-bd"/>
</dbReference>
<dbReference type="InterPro" id="IPR039420">
    <property type="entry name" value="WalR-like"/>
</dbReference>
<protein>
    <submittedName>
        <fullName evidence="8">DNA-binding response regulator</fullName>
    </submittedName>
</protein>
<dbReference type="GO" id="GO:0000156">
    <property type="term" value="F:phosphorelay response regulator activity"/>
    <property type="evidence" value="ECO:0007669"/>
    <property type="project" value="TreeGrafter"/>
</dbReference>
<evidence type="ECO:0000256" key="3">
    <source>
        <dbReference type="ARBA" id="ARBA00023163"/>
    </source>
</evidence>
<dbReference type="SMART" id="SM00448">
    <property type="entry name" value="REC"/>
    <property type="match status" value="1"/>
</dbReference>
<evidence type="ECO:0000256" key="1">
    <source>
        <dbReference type="ARBA" id="ARBA00023015"/>
    </source>
</evidence>
<dbReference type="PANTHER" id="PTHR48111">
    <property type="entry name" value="REGULATOR OF RPOS"/>
    <property type="match status" value="1"/>
</dbReference>
<organism evidence="8 9">
    <name type="scientific">Amedibacterium intestinale</name>
    <dbReference type="NCBI Taxonomy" id="2583452"/>
    <lineage>
        <taxon>Bacteria</taxon>
        <taxon>Bacillati</taxon>
        <taxon>Bacillota</taxon>
        <taxon>Erysipelotrichia</taxon>
        <taxon>Erysipelotrichales</taxon>
        <taxon>Erysipelotrichaceae</taxon>
        <taxon>Amedibacterium</taxon>
    </lineage>
</organism>
<gene>
    <name evidence="8" type="primary">kdpE_2</name>
    <name evidence="8" type="ORF">Aargi30884_12690</name>
</gene>
<feature type="modified residue" description="4-aspartylphosphate" evidence="4">
    <location>
        <position position="56"/>
    </location>
</feature>
<reference evidence="9" key="1">
    <citation type="submission" date="2019-05" db="EMBL/GenBank/DDBJ databases">
        <title>Complete genome sequencing of Absiella argi strain JCM 30884.</title>
        <authorList>
            <person name="Sakamoto M."/>
            <person name="Murakami T."/>
            <person name="Mori H."/>
        </authorList>
    </citation>
    <scope>NUCLEOTIDE SEQUENCE [LARGE SCALE GENOMIC DNA]</scope>
    <source>
        <strain evidence="9">JCM 30884</strain>
    </source>
</reference>
<keyword evidence="3" id="KW-0804">Transcription</keyword>
<dbReference type="InterPro" id="IPR001789">
    <property type="entry name" value="Sig_transdc_resp-reg_receiver"/>
</dbReference>
<dbReference type="Gene3D" id="1.10.10.10">
    <property type="entry name" value="Winged helix-like DNA-binding domain superfamily/Winged helix DNA-binding domain"/>
    <property type="match status" value="1"/>
</dbReference>
<dbReference type="Pfam" id="PF00486">
    <property type="entry name" value="Trans_reg_C"/>
    <property type="match status" value="1"/>
</dbReference>
<dbReference type="PROSITE" id="PS51755">
    <property type="entry name" value="OMPR_PHOB"/>
    <property type="match status" value="1"/>
</dbReference>
<dbReference type="AlphaFoldDB" id="A0A6N4TGP2"/>
<keyword evidence="9" id="KW-1185">Reference proteome</keyword>
<dbReference type="CDD" id="cd00383">
    <property type="entry name" value="trans_reg_C"/>
    <property type="match status" value="1"/>
</dbReference>
<sequence length="242" mass="27545">MLNNQKGILVVEDDASIRNLITTTLQANAYHYEAAVDGKGALLLATAKKIDMMLLDLGLPDMDGVEVIRQIRSFSMMPIIVISARNDDQDKIEALDAGADDYLTKPFSVEELLARVRSTLRRAEYLENQNNLENTVFENGNLKIDYTSATVYVEGVEIHLMPIEYHLLCLLSKNVGKVLTHQYILDKVWTNALESDLSSLRVYMASLRKKIEKGNHTNERYIQTHIGIGYRMLRLRKEDENK</sequence>
<proteinExistence type="predicted"/>
<keyword evidence="4" id="KW-0597">Phosphoprotein</keyword>
<feature type="domain" description="OmpR/PhoB-type" evidence="7">
    <location>
        <begin position="134"/>
        <end position="234"/>
    </location>
</feature>
<dbReference type="PANTHER" id="PTHR48111:SF50">
    <property type="entry name" value="KDP OPERON TRANSCRIPTIONAL REGULATORY PROTEIN KDPE"/>
    <property type="match status" value="1"/>
</dbReference>
<feature type="DNA-binding region" description="OmpR/PhoB-type" evidence="5">
    <location>
        <begin position="134"/>
        <end position="234"/>
    </location>
</feature>
<dbReference type="InterPro" id="IPR016032">
    <property type="entry name" value="Sig_transdc_resp-reg_C-effctor"/>
</dbReference>
<dbReference type="InterPro" id="IPR011006">
    <property type="entry name" value="CheY-like_superfamily"/>
</dbReference>
<evidence type="ECO:0000256" key="2">
    <source>
        <dbReference type="ARBA" id="ARBA00023125"/>
    </source>
</evidence>
<dbReference type="GO" id="GO:0005829">
    <property type="term" value="C:cytosol"/>
    <property type="evidence" value="ECO:0007669"/>
    <property type="project" value="TreeGrafter"/>
</dbReference>
<dbReference type="GO" id="GO:0006355">
    <property type="term" value="P:regulation of DNA-templated transcription"/>
    <property type="evidence" value="ECO:0007669"/>
    <property type="project" value="InterPro"/>
</dbReference>
<dbReference type="SMART" id="SM00862">
    <property type="entry name" value="Trans_reg_C"/>
    <property type="match status" value="1"/>
</dbReference>